<sequence>IKTPFFFRITQGVENKNNFSGLSGLGLYNDKTVVACKDFCDSGERIVNFAMIKNACIDSSLSGYGTELSEVLQSIEEQQLYTVEKIRQHFWRMFVADAFLGNFDRHNGNWGIIVNELTRDTRIAPVYDNGSCLYPQLTDTQMEKILHCRAEIESRLYVFPNSALKINNEKINYYEFLTETKNMECIQGLQYVACYNAFYLMP</sequence>
<dbReference type="AlphaFoldDB" id="A0AAW6DJL0"/>
<accession>A0AAW6DJL0</accession>
<dbReference type="CDD" id="cd17792">
    <property type="entry name" value="CtkA"/>
    <property type="match status" value="1"/>
</dbReference>
<reference evidence="1" key="1">
    <citation type="submission" date="2023-01" db="EMBL/GenBank/DDBJ databases">
        <title>Human gut microbiome strain richness.</title>
        <authorList>
            <person name="Chen-Liaw A."/>
        </authorList>
    </citation>
    <scope>NUCLEOTIDE SEQUENCE</scope>
    <source>
        <strain evidence="1">RTP21484st1_H11_RTP21484_190118</strain>
    </source>
</reference>
<dbReference type="Gene3D" id="1.10.1070.20">
    <property type="match status" value="1"/>
</dbReference>
<dbReference type="EMBL" id="JAQMLA010000239">
    <property type="protein sequence ID" value="MDB8689115.1"/>
    <property type="molecule type" value="Genomic_DNA"/>
</dbReference>
<gene>
    <name evidence="1" type="ORF">PNW85_21260</name>
</gene>
<evidence type="ECO:0000313" key="2">
    <source>
        <dbReference type="Proteomes" id="UP001212160"/>
    </source>
</evidence>
<organism evidence="1 2">
    <name type="scientific">Mediterraneibacter gnavus</name>
    <name type="common">Ruminococcus gnavus</name>
    <dbReference type="NCBI Taxonomy" id="33038"/>
    <lineage>
        <taxon>Bacteria</taxon>
        <taxon>Bacillati</taxon>
        <taxon>Bacillota</taxon>
        <taxon>Clostridia</taxon>
        <taxon>Lachnospirales</taxon>
        <taxon>Lachnospiraceae</taxon>
        <taxon>Mediterraneibacter</taxon>
    </lineage>
</organism>
<dbReference type="Proteomes" id="UP001212160">
    <property type="component" value="Unassembled WGS sequence"/>
</dbReference>
<feature type="non-terminal residue" evidence="1">
    <location>
        <position position="1"/>
    </location>
</feature>
<proteinExistence type="predicted"/>
<name>A0AAW6DJL0_MEDGN</name>
<evidence type="ECO:0008006" key="3">
    <source>
        <dbReference type="Google" id="ProtNLM"/>
    </source>
</evidence>
<evidence type="ECO:0000313" key="1">
    <source>
        <dbReference type="EMBL" id="MDB8689115.1"/>
    </source>
</evidence>
<protein>
    <recommendedName>
        <fullName evidence="3">HipA-like C-terminal domain-containing protein</fullName>
    </recommendedName>
</protein>
<comment type="caution">
    <text evidence="1">The sequence shown here is derived from an EMBL/GenBank/DDBJ whole genome shotgun (WGS) entry which is preliminary data.</text>
</comment>